<dbReference type="EMBL" id="GISG01115082">
    <property type="protein sequence ID" value="MBA4639768.1"/>
    <property type="molecule type" value="Transcribed_RNA"/>
</dbReference>
<evidence type="ECO:0000313" key="1">
    <source>
        <dbReference type="EMBL" id="MBA4639768.1"/>
    </source>
</evidence>
<dbReference type="EMBL" id="GISG01115083">
    <property type="protein sequence ID" value="MBA4639769.1"/>
    <property type="molecule type" value="Transcribed_RNA"/>
</dbReference>
<name>A0A7C9DJ78_OPUST</name>
<organism evidence="1">
    <name type="scientific">Opuntia streptacantha</name>
    <name type="common">Prickly pear cactus</name>
    <name type="synonym">Opuntia cardona</name>
    <dbReference type="NCBI Taxonomy" id="393608"/>
    <lineage>
        <taxon>Eukaryota</taxon>
        <taxon>Viridiplantae</taxon>
        <taxon>Streptophyta</taxon>
        <taxon>Embryophyta</taxon>
        <taxon>Tracheophyta</taxon>
        <taxon>Spermatophyta</taxon>
        <taxon>Magnoliopsida</taxon>
        <taxon>eudicotyledons</taxon>
        <taxon>Gunneridae</taxon>
        <taxon>Pentapetalae</taxon>
        <taxon>Caryophyllales</taxon>
        <taxon>Cactineae</taxon>
        <taxon>Cactaceae</taxon>
        <taxon>Opuntioideae</taxon>
        <taxon>Opuntia</taxon>
    </lineage>
</organism>
<accession>A0A7C9DJ78</accession>
<protein>
    <submittedName>
        <fullName evidence="1">Uncharacterized protein</fullName>
    </submittedName>
</protein>
<dbReference type="AlphaFoldDB" id="A0A7C9DJ78"/>
<proteinExistence type="predicted"/>
<reference evidence="1" key="1">
    <citation type="journal article" date="2013" name="J. Plant Res.">
        <title>Effect of fungi and light on seed germination of three Opuntia species from semiarid lands of central Mexico.</title>
        <authorList>
            <person name="Delgado-Sanchez P."/>
            <person name="Jimenez-Bremont J.F."/>
            <person name="Guerrero-Gonzalez Mde L."/>
            <person name="Flores J."/>
        </authorList>
    </citation>
    <scope>NUCLEOTIDE SEQUENCE</scope>
    <source>
        <tissue evidence="1">Cladode</tissue>
    </source>
</reference>
<sequence length="101" mass="12007">MIYRFLSSHSLRPPLFLSETESDYGKRSHGRRRWQSWCFLAKLTSTHSPLHSSADTCPVSSLYSPMRSRSSRTPTARSPQRRTNLRAWWSIQLHTRRRCWQ</sequence>
<reference evidence="1" key="2">
    <citation type="submission" date="2020-07" db="EMBL/GenBank/DDBJ databases">
        <authorList>
            <person name="Vera ALvarez R."/>
            <person name="Arias-Moreno D.M."/>
            <person name="Jimenez-Jacinto V."/>
            <person name="Jimenez-Bremont J.F."/>
            <person name="Swaminathan K."/>
            <person name="Moose S.P."/>
            <person name="Guerrero-Gonzalez M.L."/>
            <person name="Marino-Ramirez L."/>
            <person name="Landsman D."/>
            <person name="Rodriguez-Kessler M."/>
            <person name="Delgado-Sanchez P."/>
        </authorList>
    </citation>
    <scope>NUCLEOTIDE SEQUENCE</scope>
    <source>
        <tissue evidence="1">Cladode</tissue>
    </source>
</reference>